<evidence type="ECO:0000313" key="3">
    <source>
        <dbReference type="EMBL" id="MFC4633868.1"/>
    </source>
</evidence>
<sequence>MKTTFYLTIVAMLFVSAFAKAQTKTTTTTTKETPTTQNNLPANGNVLDQQAQVLGNIFGDLGGIKEMQGIDGYMDLLNKSDVDPELKKKLTEQYKLIALSDDPKKKKEMELKFTQMLQKALKEGQEKDALKTKG</sequence>
<dbReference type="Proteomes" id="UP001596043">
    <property type="component" value="Unassembled WGS sequence"/>
</dbReference>
<evidence type="ECO:0000256" key="2">
    <source>
        <dbReference type="SAM" id="SignalP"/>
    </source>
</evidence>
<feature type="chain" id="PRO_5045259488" evidence="2">
    <location>
        <begin position="22"/>
        <end position="134"/>
    </location>
</feature>
<keyword evidence="2" id="KW-0732">Signal</keyword>
<organism evidence="3 4">
    <name type="scientific">Dokdonia ponticola</name>
    <dbReference type="NCBI Taxonomy" id="2041041"/>
    <lineage>
        <taxon>Bacteria</taxon>
        <taxon>Pseudomonadati</taxon>
        <taxon>Bacteroidota</taxon>
        <taxon>Flavobacteriia</taxon>
        <taxon>Flavobacteriales</taxon>
        <taxon>Flavobacteriaceae</taxon>
        <taxon>Dokdonia</taxon>
    </lineage>
</organism>
<evidence type="ECO:0000256" key="1">
    <source>
        <dbReference type="SAM" id="MobiDB-lite"/>
    </source>
</evidence>
<gene>
    <name evidence="3" type="ORF">ACFO3O_08115</name>
</gene>
<protein>
    <submittedName>
        <fullName evidence="3">Uncharacterized protein</fullName>
    </submittedName>
</protein>
<comment type="caution">
    <text evidence="3">The sequence shown here is derived from an EMBL/GenBank/DDBJ whole genome shotgun (WGS) entry which is preliminary data.</text>
</comment>
<dbReference type="RefSeq" id="WP_379978098.1">
    <property type="nucleotide sequence ID" value="NZ_JBHSFV010000004.1"/>
</dbReference>
<keyword evidence="4" id="KW-1185">Reference proteome</keyword>
<accession>A0ABV9HVM2</accession>
<proteinExistence type="predicted"/>
<dbReference type="EMBL" id="JBHSFV010000004">
    <property type="protein sequence ID" value="MFC4633868.1"/>
    <property type="molecule type" value="Genomic_DNA"/>
</dbReference>
<name>A0ABV9HVM2_9FLAO</name>
<evidence type="ECO:0000313" key="4">
    <source>
        <dbReference type="Proteomes" id="UP001596043"/>
    </source>
</evidence>
<feature type="region of interest" description="Disordered" evidence="1">
    <location>
        <begin position="25"/>
        <end position="44"/>
    </location>
</feature>
<feature type="signal peptide" evidence="2">
    <location>
        <begin position="1"/>
        <end position="21"/>
    </location>
</feature>
<feature type="compositionally biased region" description="Low complexity" evidence="1">
    <location>
        <begin position="25"/>
        <end position="36"/>
    </location>
</feature>
<reference evidence="4" key="1">
    <citation type="journal article" date="2019" name="Int. J. Syst. Evol. Microbiol.">
        <title>The Global Catalogue of Microorganisms (GCM) 10K type strain sequencing project: providing services to taxonomists for standard genome sequencing and annotation.</title>
        <authorList>
            <consortium name="The Broad Institute Genomics Platform"/>
            <consortium name="The Broad Institute Genome Sequencing Center for Infectious Disease"/>
            <person name="Wu L."/>
            <person name="Ma J."/>
        </authorList>
    </citation>
    <scope>NUCLEOTIDE SEQUENCE [LARGE SCALE GENOMIC DNA]</scope>
    <source>
        <strain evidence="4">YJ-61-S</strain>
    </source>
</reference>